<dbReference type="AlphaFoldDB" id="A0A7G1GAV3"/>
<protein>
    <submittedName>
        <fullName evidence="1">Uncharacterized protein</fullName>
    </submittedName>
</protein>
<evidence type="ECO:0000313" key="1">
    <source>
        <dbReference type="EMBL" id="BBE30689.1"/>
    </source>
</evidence>
<reference evidence="1 2" key="1">
    <citation type="submission" date="2018-06" db="EMBL/GenBank/DDBJ databases">
        <title>Genome sequencing of Oceanotoga sp. sy52.</title>
        <authorList>
            <person name="Mori K."/>
        </authorList>
    </citation>
    <scope>NUCLEOTIDE SEQUENCE [LARGE SCALE GENOMIC DNA]</scope>
    <source>
        <strain evidence="2">sy52</strain>
    </source>
</reference>
<dbReference type="InParanoid" id="A0A7G1GAV3"/>
<gene>
    <name evidence="1" type="ORF">OSSY52_08300</name>
</gene>
<sequence>MKKSILLFFIIFISIFTFSASILTLETAFPTLDMARGTFGISYPFGGSLNFVSGVELPLLKGIVAENFNYSLDVGGILLPEAAANASLKVGTFGSKLFASIDTKNGTQFGILLRNWEGYFKIGLWIDPMTLFLGIEY</sequence>
<dbReference type="Proteomes" id="UP000516361">
    <property type="component" value="Chromosome"/>
</dbReference>
<keyword evidence="2" id="KW-1185">Reference proteome</keyword>
<name>A0A7G1GAV3_9BACT</name>
<organism evidence="1 2">
    <name type="scientific">Tepiditoga spiralis</name>
    <dbReference type="NCBI Taxonomy" id="2108365"/>
    <lineage>
        <taxon>Bacteria</taxon>
        <taxon>Thermotogati</taxon>
        <taxon>Thermotogota</taxon>
        <taxon>Thermotogae</taxon>
        <taxon>Petrotogales</taxon>
        <taxon>Petrotogaceae</taxon>
        <taxon>Tepiditoga</taxon>
    </lineage>
</organism>
<dbReference type="KEGG" id="ocy:OSSY52_08300"/>
<accession>A0A7G1GAV3</accession>
<evidence type="ECO:0000313" key="2">
    <source>
        <dbReference type="Proteomes" id="UP000516361"/>
    </source>
</evidence>
<proteinExistence type="predicted"/>
<dbReference type="EMBL" id="AP018712">
    <property type="protein sequence ID" value="BBE30689.1"/>
    <property type="molecule type" value="Genomic_DNA"/>
</dbReference>
<dbReference type="RefSeq" id="WP_190615762.1">
    <property type="nucleotide sequence ID" value="NZ_AP018712.1"/>
</dbReference>